<dbReference type="AlphaFoldDB" id="A0A7S3PZ43"/>
<evidence type="ECO:0000313" key="3">
    <source>
        <dbReference type="EMBL" id="CAE0460239.1"/>
    </source>
</evidence>
<feature type="compositionally biased region" description="Basic and acidic residues" evidence="1">
    <location>
        <begin position="345"/>
        <end position="358"/>
    </location>
</feature>
<name>A0A7S3PZ43_9STRA</name>
<feature type="chain" id="PRO_5031119412" description="Sulfotransferase domain-containing protein" evidence="2">
    <location>
        <begin position="26"/>
        <end position="403"/>
    </location>
</feature>
<accession>A0A7S3PZ43</accession>
<proteinExistence type="predicted"/>
<feature type="region of interest" description="Disordered" evidence="1">
    <location>
        <begin position="334"/>
        <end position="358"/>
    </location>
</feature>
<dbReference type="SUPFAM" id="SSF52540">
    <property type="entry name" value="P-loop containing nucleoside triphosphate hydrolases"/>
    <property type="match status" value="1"/>
</dbReference>
<dbReference type="InterPro" id="IPR027417">
    <property type="entry name" value="P-loop_NTPase"/>
</dbReference>
<dbReference type="Gene3D" id="3.40.50.300">
    <property type="entry name" value="P-loop containing nucleotide triphosphate hydrolases"/>
    <property type="match status" value="1"/>
</dbReference>
<evidence type="ECO:0008006" key="4">
    <source>
        <dbReference type="Google" id="ProtNLM"/>
    </source>
</evidence>
<dbReference type="PANTHER" id="PTHR32301:SF6">
    <property type="entry name" value="GOLVESIN-RELATED"/>
    <property type="match status" value="1"/>
</dbReference>
<dbReference type="InterPro" id="IPR053259">
    <property type="entry name" value="Golvesin-related_Golgi"/>
</dbReference>
<organism evidence="3">
    <name type="scientific">Chaetoceros debilis</name>
    <dbReference type="NCBI Taxonomy" id="122233"/>
    <lineage>
        <taxon>Eukaryota</taxon>
        <taxon>Sar</taxon>
        <taxon>Stramenopiles</taxon>
        <taxon>Ochrophyta</taxon>
        <taxon>Bacillariophyta</taxon>
        <taxon>Coscinodiscophyceae</taxon>
        <taxon>Chaetocerotophycidae</taxon>
        <taxon>Chaetocerotales</taxon>
        <taxon>Chaetocerotaceae</taxon>
        <taxon>Chaetoceros</taxon>
    </lineage>
</organism>
<feature type="compositionally biased region" description="Basic and acidic residues" evidence="1">
    <location>
        <begin position="119"/>
        <end position="142"/>
    </location>
</feature>
<dbReference type="PANTHER" id="PTHR32301">
    <property type="entry name" value="COUNTIN RECEPTOR CNR3-RELATED"/>
    <property type="match status" value="1"/>
</dbReference>
<feature type="region of interest" description="Disordered" evidence="1">
    <location>
        <begin position="118"/>
        <end position="142"/>
    </location>
</feature>
<dbReference type="EMBL" id="HBIO01006879">
    <property type="protein sequence ID" value="CAE0460239.1"/>
    <property type="molecule type" value="Transcribed_RNA"/>
</dbReference>
<gene>
    <name evidence="3" type="ORF">CDEB00056_LOCUS5080</name>
</gene>
<evidence type="ECO:0000256" key="2">
    <source>
        <dbReference type="SAM" id="SignalP"/>
    </source>
</evidence>
<sequence>MKTITIEALQMFVLFTLALLCATEGADQDSSFLRGGGGAGAQQLNETELEHQIITELSERMRPRSLHLGNGGSESAEARQFFHLHHMKSGGTSLDHWISCALQRQRHLDLNAVQVADDTNDKGHDEGQHKGSRAEEADINEKPLHPIIRSSRLSECSTGMYNKCISDEGAGNCRANYDNAATMTYCSPLAVVKYFDWSDADAVTMMRHPVDRVWSMFRFRTNGCYKCQDLKTVYRDMDNGDVEKYGKGICLGQLSNHISRNLLKKINVKELDTDESMTEEEKLEDAIDSIKNSFTVVGVLDQLEESLDLMSYTFPWLSVEIEGSDMTCEFPHSNASPRNKCGSSHPEESEDGKHWDLQKHPDAETRKLIEEHNQIDMKVYEAALAHFELQKLAMVATDEEDTE</sequence>
<protein>
    <recommendedName>
        <fullName evidence="4">Sulfotransferase domain-containing protein</fullName>
    </recommendedName>
</protein>
<keyword evidence="2" id="KW-0732">Signal</keyword>
<evidence type="ECO:0000256" key="1">
    <source>
        <dbReference type="SAM" id="MobiDB-lite"/>
    </source>
</evidence>
<reference evidence="3" key="1">
    <citation type="submission" date="2021-01" db="EMBL/GenBank/DDBJ databases">
        <authorList>
            <person name="Corre E."/>
            <person name="Pelletier E."/>
            <person name="Niang G."/>
            <person name="Scheremetjew M."/>
            <person name="Finn R."/>
            <person name="Kale V."/>
            <person name="Holt S."/>
            <person name="Cochrane G."/>
            <person name="Meng A."/>
            <person name="Brown T."/>
            <person name="Cohen L."/>
        </authorList>
    </citation>
    <scope>NUCLEOTIDE SEQUENCE</scope>
    <source>
        <strain evidence="3">MM31A-1</strain>
    </source>
</reference>
<feature type="signal peptide" evidence="2">
    <location>
        <begin position="1"/>
        <end position="25"/>
    </location>
</feature>